<feature type="compositionally biased region" description="Low complexity" evidence="1">
    <location>
        <begin position="1014"/>
        <end position="1024"/>
    </location>
</feature>
<dbReference type="OrthoDB" id="57455at2759"/>
<comment type="caution">
    <text evidence="2">The sequence shown here is derived from an EMBL/GenBank/DDBJ whole genome shotgun (WGS) entry which is preliminary data.</text>
</comment>
<evidence type="ECO:0000256" key="1">
    <source>
        <dbReference type="SAM" id="MobiDB-lite"/>
    </source>
</evidence>
<proteinExistence type="predicted"/>
<accession>A0A9N8HK86</accession>
<evidence type="ECO:0000313" key="2">
    <source>
        <dbReference type="EMBL" id="CAB9513568.1"/>
    </source>
</evidence>
<protein>
    <submittedName>
        <fullName evidence="2">Uncharacterized protein</fullName>
    </submittedName>
</protein>
<feature type="region of interest" description="Disordered" evidence="1">
    <location>
        <begin position="903"/>
        <end position="924"/>
    </location>
</feature>
<dbReference type="Proteomes" id="UP001153069">
    <property type="component" value="Unassembled WGS sequence"/>
</dbReference>
<organism evidence="2 3">
    <name type="scientific">Seminavis robusta</name>
    <dbReference type="NCBI Taxonomy" id="568900"/>
    <lineage>
        <taxon>Eukaryota</taxon>
        <taxon>Sar</taxon>
        <taxon>Stramenopiles</taxon>
        <taxon>Ochrophyta</taxon>
        <taxon>Bacillariophyta</taxon>
        <taxon>Bacillariophyceae</taxon>
        <taxon>Bacillariophycidae</taxon>
        <taxon>Naviculales</taxon>
        <taxon>Naviculaceae</taxon>
        <taxon>Seminavis</taxon>
    </lineage>
</organism>
<name>A0A9N8HK86_9STRA</name>
<dbReference type="EMBL" id="CAICTM010000598">
    <property type="protein sequence ID" value="CAB9513568.1"/>
    <property type="molecule type" value="Genomic_DNA"/>
</dbReference>
<dbReference type="AlphaFoldDB" id="A0A9N8HK86"/>
<evidence type="ECO:0000313" key="3">
    <source>
        <dbReference type="Proteomes" id="UP001153069"/>
    </source>
</evidence>
<gene>
    <name evidence="2" type="ORF">SEMRO_599_G173300.1</name>
</gene>
<feature type="region of interest" description="Disordered" evidence="1">
    <location>
        <begin position="1004"/>
        <end position="1024"/>
    </location>
</feature>
<keyword evidence="3" id="KW-1185">Reference proteome</keyword>
<reference evidence="2" key="1">
    <citation type="submission" date="2020-06" db="EMBL/GenBank/DDBJ databases">
        <authorList>
            <consortium name="Plant Systems Biology data submission"/>
        </authorList>
    </citation>
    <scope>NUCLEOTIDE SEQUENCE</scope>
    <source>
        <strain evidence="2">D6</strain>
    </source>
</reference>
<sequence length="1024" mass="115168">MFSNVVIVFLRLIRERRRLLMNAWVPLDFLAHEIDVEIDDEDSPVSTKVLRKELRNAHLLGRPFVPSDDPSLQDMAQITTTKRRVSHRKESLVSTKDGTKKKDFLYVQQKGKKPFKWPDTDDKVQVHFQKQYDFFGRRLPLIISTEEATANTDNEQAPRAVTPTECEPIQMQKNRDVRELLQGIVDDSALAQIDEASVALLRNRVKDLGHGLHKQSVKNKYSSETDMQYKKKDIATLDEDLYSTLTHEFSIPLSLDAFKALGSAVNMVADDVPEARECLLSSIGLNSKAAAKPSNRGLMKAIVPSKTQGRLYANAKTWMPTALSAAVHKDSALKQRDAVVAFAKVLSIVDNGAFGEVCAMKWKETARKIDPYHQKALRAESGMSDRQFEIVRKYTIHHLGRNFWQPMEAVKALDSECFPPFSVKFRDNHRNRACWYRPIDKAFKWLLNRDLASPRSTKLTRANLSQLEECHILLGGDHGQGAFRVVVTLLLFFKDCTLAFEGDMLCGFIECQKDTYAVLERTITDPLNCSLKRIGNELALCEAPDGSIYAAWGCNSPTVRAYRGVVLRTVPVQMFVVGDCAFLLLVQGREACSTYWCPFCEWGRDAWQTHKMKGCTCKKGKQWTLESMMECRHIWQIQKELGPAPSKAQIKGTKEDPLFDIPLENFLVGPLHVLDLFVNSAKALLDEYVWWRVENISVELEKARVAEALTRMALEVAVEAENQAKQDLDQAKAAGGPQSTATAQATLLFNEAECSTKAAKKIADKTAAKARSTEKLKENRLLNQPVRQQMDGMLAEEFHLLPSAYHGGDMVGNYCRKLIREADIVMPAVRNLLLGIPRAERKADDEEIESKIEVSHQVGRATDLRFRALGGNVDRKIACSLQFQANLADPQVKAAQEEVRAARARNFSKESKRKRTEKAEGRKKQRTHCLADIIHADQIEEDFPFKINLEMAGLRKAASADTTEQGSAWKWTLTAPVAVQAAAKSAIVERGGANFAIVLDWLNPPDKPAKTKKTTSSMTRQTQR</sequence>